<dbReference type="AlphaFoldDB" id="A0A1Z4JMG0"/>
<evidence type="ECO:0000313" key="3">
    <source>
        <dbReference type="Proteomes" id="UP000217895"/>
    </source>
</evidence>
<keyword evidence="3" id="KW-1185">Reference proteome</keyword>
<sequence>MLNFLRRNNQHQQQSSPDKYQGNSLDKSMTEIAISLINGQSGAEFSAYFINLFKNDPRFIKNVDPEYREALQQLLESAE</sequence>
<dbReference type="EMBL" id="AP018203">
    <property type="protein sequence ID" value="BAY57939.1"/>
    <property type="molecule type" value="Genomic_DNA"/>
</dbReference>
<evidence type="ECO:0000256" key="1">
    <source>
        <dbReference type="SAM" id="MobiDB-lite"/>
    </source>
</evidence>
<organism evidence="2 3">
    <name type="scientific">Leptolyngbya boryana NIES-2135</name>
    <dbReference type="NCBI Taxonomy" id="1973484"/>
    <lineage>
        <taxon>Bacteria</taxon>
        <taxon>Bacillati</taxon>
        <taxon>Cyanobacteriota</taxon>
        <taxon>Cyanophyceae</taxon>
        <taxon>Leptolyngbyales</taxon>
        <taxon>Leptolyngbyaceae</taxon>
        <taxon>Leptolyngbya group</taxon>
        <taxon>Leptolyngbya</taxon>
    </lineage>
</organism>
<reference evidence="2 3" key="1">
    <citation type="submission" date="2017-06" db="EMBL/GenBank/DDBJ databases">
        <title>Genome sequencing of cyanobaciteial culture collection at National Institute for Environmental Studies (NIES).</title>
        <authorList>
            <person name="Hirose Y."/>
            <person name="Shimura Y."/>
            <person name="Fujisawa T."/>
            <person name="Nakamura Y."/>
            <person name="Kawachi M."/>
        </authorList>
    </citation>
    <scope>NUCLEOTIDE SEQUENCE [LARGE SCALE GENOMIC DNA]</scope>
    <source>
        <strain evidence="2 3">NIES-2135</strain>
    </source>
</reference>
<evidence type="ECO:0000313" key="2">
    <source>
        <dbReference type="EMBL" id="BAY57939.1"/>
    </source>
</evidence>
<feature type="region of interest" description="Disordered" evidence="1">
    <location>
        <begin position="1"/>
        <end position="24"/>
    </location>
</feature>
<accession>A0A1Z4JMG0</accession>
<name>A0A1Z4JMG0_LEPBY</name>
<dbReference type="Proteomes" id="UP000217895">
    <property type="component" value="Chromosome"/>
</dbReference>
<protein>
    <submittedName>
        <fullName evidence="2">Uncharacterized protein</fullName>
    </submittedName>
</protein>
<proteinExistence type="predicted"/>
<gene>
    <name evidence="2" type="ORF">NIES2135_48120</name>
</gene>